<evidence type="ECO:0000256" key="1">
    <source>
        <dbReference type="SAM" id="MobiDB-lite"/>
    </source>
</evidence>
<organism evidence="2 3">
    <name type="scientific">Stylosanthes scabra</name>
    <dbReference type="NCBI Taxonomy" id="79078"/>
    <lineage>
        <taxon>Eukaryota</taxon>
        <taxon>Viridiplantae</taxon>
        <taxon>Streptophyta</taxon>
        <taxon>Embryophyta</taxon>
        <taxon>Tracheophyta</taxon>
        <taxon>Spermatophyta</taxon>
        <taxon>Magnoliopsida</taxon>
        <taxon>eudicotyledons</taxon>
        <taxon>Gunneridae</taxon>
        <taxon>Pentapetalae</taxon>
        <taxon>rosids</taxon>
        <taxon>fabids</taxon>
        <taxon>Fabales</taxon>
        <taxon>Fabaceae</taxon>
        <taxon>Papilionoideae</taxon>
        <taxon>50 kb inversion clade</taxon>
        <taxon>dalbergioids sensu lato</taxon>
        <taxon>Dalbergieae</taxon>
        <taxon>Pterocarpus clade</taxon>
        <taxon>Stylosanthes</taxon>
    </lineage>
</organism>
<sequence>HSDGGESTNVDLSGHSRSIETPSNQGTLDGKVTATQFRNTEHNEKRPLAYVSLDSSHKVQGDILTTRKWAALAEIDMNSVVESARTAEYTRRARRKRIANLFISRNQSMPETLCQMDENQQSFIVKGLLSGDFRHHKNASTISGGSGGKWYIFRINDRTARRERMSKLFNSRNQSIPSIVLDKTVACSISAPALKDHSDNGLLRINEKPKPITSDGSLGISDVTLAELKSRTKGPYYVCN</sequence>
<reference evidence="2 3" key="1">
    <citation type="journal article" date="2023" name="Plants (Basel)">
        <title>Bridging the Gap: Combining Genomics and Transcriptomics Approaches to Understand Stylosanthes scabra, an Orphan Legume from the Brazilian Caatinga.</title>
        <authorList>
            <person name="Ferreira-Neto J.R.C."/>
            <person name="da Silva M.D."/>
            <person name="Binneck E."/>
            <person name="de Melo N.F."/>
            <person name="da Silva R.H."/>
            <person name="de Melo A.L.T.M."/>
            <person name="Pandolfi V."/>
            <person name="Bustamante F.O."/>
            <person name="Brasileiro-Vidal A.C."/>
            <person name="Benko-Iseppon A.M."/>
        </authorList>
    </citation>
    <scope>NUCLEOTIDE SEQUENCE [LARGE SCALE GENOMIC DNA]</scope>
    <source>
        <tissue evidence="2">Leaves</tissue>
    </source>
</reference>
<evidence type="ECO:0000313" key="2">
    <source>
        <dbReference type="EMBL" id="MED6196351.1"/>
    </source>
</evidence>
<evidence type="ECO:0000313" key="3">
    <source>
        <dbReference type="Proteomes" id="UP001341840"/>
    </source>
</evidence>
<gene>
    <name evidence="2" type="ORF">PIB30_046704</name>
</gene>
<feature type="non-terminal residue" evidence="2">
    <location>
        <position position="1"/>
    </location>
</feature>
<proteinExistence type="predicted"/>
<accession>A0ABU6XE91</accession>
<keyword evidence="3" id="KW-1185">Reference proteome</keyword>
<protein>
    <submittedName>
        <fullName evidence="2">Uncharacterized protein</fullName>
    </submittedName>
</protein>
<comment type="caution">
    <text evidence="2">The sequence shown here is derived from an EMBL/GenBank/DDBJ whole genome shotgun (WGS) entry which is preliminary data.</text>
</comment>
<dbReference type="EMBL" id="JASCZI010211742">
    <property type="protein sequence ID" value="MED6196351.1"/>
    <property type="molecule type" value="Genomic_DNA"/>
</dbReference>
<dbReference type="Proteomes" id="UP001341840">
    <property type="component" value="Unassembled WGS sequence"/>
</dbReference>
<feature type="region of interest" description="Disordered" evidence="1">
    <location>
        <begin position="1"/>
        <end position="30"/>
    </location>
</feature>
<name>A0ABU6XE91_9FABA</name>